<reference evidence="3" key="1">
    <citation type="submission" date="2022-05" db="EMBL/GenBank/DDBJ databases">
        <title>Novel bacterial taxa in a minimal lignocellulolytic consortium and its capacity to transform plastics disclosed by genome-resolved metagenomics.</title>
        <authorList>
            <person name="Rodriguez C.A.D."/>
            <person name="Diaz-Garcia L."/>
            <person name="Herrera K."/>
            <person name="Tarazona N.A."/>
            <person name="Sproer C."/>
            <person name="Overmann J."/>
            <person name="Jimenez D.J."/>
        </authorList>
    </citation>
    <scope>NUCLEOTIDE SEQUENCE</scope>
    <source>
        <strain evidence="3">MAG5</strain>
    </source>
</reference>
<feature type="transmembrane region" description="Helical" evidence="1">
    <location>
        <begin position="7"/>
        <end position="25"/>
    </location>
</feature>
<dbReference type="Pfam" id="PF13487">
    <property type="entry name" value="HD_5"/>
    <property type="match status" value="1"/>
</dbReference>
<dbReference type="CDD" id="cd00077">
    <property type="entry name" value="HDc"/>
    <property type="match status" value="1"/>
</dbReference>
<evidence type="ECO:0000256" key="1">
    <source>
        <dbReference type="SAM" id="Phobius"/>
    </source>
</evidence>
<dbReference type="SUPFAM" id="SSF109604">
    <property type="entry name" value="HD-domain/PDEase-like"/>
    <property type="match status" value="1"/>
</dbReference>
<sequence length="478" mass="53936">MHSRRLVLFLLGMSMVIPILFYIWISSLGLSNPSSTISSLIVVIAIVAILAIVISVAIGIVAQKVRNIKLIFVSLAYASLAAMVLLHGLALPELLNENLQNSYIYAQLSLVLSSAWLWLSSLSADHRLVRWLTTKKSFLLPTWCAILVAVGILIWIFPDHHYLNFMYSEFGKRLITIGILLFNTWTVYRHLITYMASRFSIQLAIMYSTGWMNTAQIVLITTSPSNLGWWVYHILLFLSVIAVTLMIIGELKHAESLSVSVKRLYRADPDSWIQTYLTASVKDLVLKTESKDAYTAGHNYRVTVYALKLGEELGLSSAQLRSIAQGGLVHDVGKLHIPDYVLNKPGKLTDIERQLIEKHPVDGYNMCKRLGFMIEELAIIRSHHEKWNGSGYPDRLVGEDIPLLARVTAVADVYDALTSSRSYRKAMSHEQAMHIIIEESGIHFDPKCIEAWKKIVEEEKEFFGQMLSNNMGMKEVLT</sequence>
<dbReference type="PROSITE" id="PS51832">
    <property type="entry name" value="HD_GYP"/>
    <property type="match status" value="1"/>
</dbReference>
<accession>A0A9J6ZGU9</accession>
<evidence type="ECO:0000259" key="2">
    <source>
        <dbReference type="PROSITE" id="PS51832"/>
    </source>
</evidence>
<dbReference type="EMBL" id="CP097899">
    <property type="protein sequence ID" value="URN95255.1"/>
    <property type="molecule type" value="Genomic_DNA"/>
</dbReference>
<dbReference type="AlphaFoldDB" id="A0A9J6ZGU9"/>
<dbReference type="InterPro" id="IPR037522">
    <property type="entry name" value="HD_GYP_dom"/>
</dbReference>
<evidence type="ECO:0000313" key="4">
    <source>
        <dbReference type="Proteomes" id="UP001056756"/>
    </source>
</evidence>
<keyword evidence="1" id="KW-0472">Membrane</keyword>
<dbReference type="KEGG" id="plig:NAG76_03060"/>
<organism evidence="3 4">
    <name type="scientific">Candidatus Pristimantibacillus lignocellulolyticus</name>
    <dbReference type="NCBI Taxonomy" id="2994561"/>
    <lineage>
        <taxon>Bacteria</taxon>
        <taxon>Bacillati</taxon>
        <taxon>Bacillota</taxon>
        <taxon>Bacilli</taxon>
        <taxon>Bacillales</taxon>
        <taxon>Paenibacillaceae</taxon>
        <taxon>Candidatus Pristimantibacillus</taxon>
    </lineage>
</organism>
<feature type="transmembrane region" description="Helical" evidence="1">
    <location>
        <begin position="70"/>
        <end position="90"/>
    </location>
</feature>
<feature type="domain" description="HD-GYP" evidence="2">
    <location>
        <begin position="273"/>
        <end position="468"/>
    </location>
</feature>
<feature type="transmembrane region" description="Helical" evidence="1">
    <location>
        <begin position="227"/>
        <end position="248"/>
    </location>
</feature>
<dbReference type="SMART" id="SM00471">
    <property type="entry name" value="HDc"/>
    <property type="match status" value="1"/>
</dbReference>
<feature type="transmembrane region" description="Helical" evidence="1">
    <location>
        <begin position="37"/>
        <end position="58"/>
    </location>
</feature>
<keyword evidence="1" id="KW-0812">Transmembrane</keyword>
<gene>
    <name evidence="3" type="ORF">NAG76_03060</name>
</gene>
<evidence type="ECO:0000313" key="3">
    <source>
        <dbReference type="EMBL" id="URN95255.1"/>
    </source>
</evidence>
<dbReference type="PANTHER" id="PTHR43155">
    <property type="entry name" value="CYCLIC DI-GMP PHOSPHODIESTERASE PA4108-RELATED"/>
    <property type="match status" value="1"/>
</dbReference>
<feature type="transmembrane region" description="Helical" evidence="1">
    <location>
        <begin position="139"/>
        <end position="158"/>
    </location>
</feature>
<dbReference type="InterPro" id="IPR006675">
    <property type="entry name" value="HDIG_dom"/>
</dbReference>
<feature type="transmembrane region" description="Helical" evidence="1">
    <location>
        <begin position="170"/>
        <end position="188"/>
    </location>
</feature>
<proteinExistence type="predicted"/>
<dbReference type="Gene3D" id="1.10.3210.10">
    <property type="entry name" value="Hypothetical protein af1432"/>
    <property type="match status" value="1"/>
</dbReference>
<name>A0A9J6ZGU9_9BACL</name>
<dbReference type="PANTHER" id="PTHR43155:SF2">
    <property type="entry name" value="CYCLIC DI-GMP PHOSPHODIESTERASE PA4108"/>
    <property type="match status" value="1"/>
</dbReference>
<dbReference type="NCBIfam" id="TIGR00277">
    <property type="entry name" value="HDIG"/>
    <property type="match status" value="1"/>
</dbReference>
<protein>
    <submittedName>
        <fullName evidence="3">HD domain-containing protein</fullName>
    </submittedName>
</protein>
<feature type="transmembrane region" description="Helical" evidence="1">
    <location>
        <begin position="102"/>
        <end position="119"/>
    </location>
</feature>
<keyword evidence="1" id="KW-1133">Transmembrane helix</keyword>
<dbReference type="Proteomes" id="UP001056756">
    <property type="component" value="Chromosome"/>
</dbReference>
<dbReference type="InterPro" id="IPR003607">
    <property type="entry name" value="HD/PDEase_dom"/>
</dbReference>